<dbReference type="AlphaFoldDB" id="A0A3B0TKL9"/>
<organism evidence="1">
    <name type="scientific">hydrothermal vent metagenome</name>
    <dbReference type="NCBI Taxonomy" id="652676"/>
    <lineage>
        <taxon>unclassified sequences</taxon>
        <taxon>metagenomes</taxon>
        <taxon>ecological metagenomes</taxon>
    </lineage>
</organism>
<dbReference type="PANTHER" id="PTHR41913:SF1">
    <property type="entry name" value="DUF1684 DOMAIN-CONTAINING PROTEIN"/>
    <property type="match status" value="1"/>
</dbReference>
<name>A0A3B0TKL9_9ZZZZ</name>
<proteinExistence type="predicted"/>
<evidence type="ECO:0000313" key="1">
    <source>
        <dbReference type="EMBL" id="VAW09174.1"/>
    </source>
</evidence>
<dbReference type="Pfam" id="PF07920">
    <property type="entry name" value="DUF1684"/>
    <property type="match status" value="1"/>
</dbReference>
<reference evidence="1" key="1">
    <citation type="submission" date="2018-06" db="EMBL/GenBank/DDBJ databases">
        <authorList>
            <person name="Zhirakovskaya E."/>
        </authorList>
    </citation>
    <scope>NUCLEOTIDE SEQUENCE</scope>
</reference>
<dbReference type="PANTHER" id="PTHR41913">
    <property type="entry name" value="DUF1684 DOMAIN-CONTAINING PROTEIN"/>
    <property type="match status" value="1"/>
</dbReference>
<dbReference type="EMBL" id="UOEK01000528">
    <property type="protein sequence ID" value="VAW09174.1"/>
    <property type="molecule type" value="Genomic_DNA"/>
</dbReference>
<accession>A0A3B0TKL9</accession>
<gene>
    <name evidence="1" type="ORF">MNBD_ACTINO02-1663</name>
</gene>
<evidence type="ECO:0008006" key="2">
    <source>
        <dbReference type="Google" id="ProtNLM"/>
    </source>
</evidence>
<sequence>MSVTLQVMTSFIALADYRRRVHEMYASVRNSQDPAGARDEWVAARAALFRDHSQTPLDPAESFTGLNYAPYDPSWRFVVPVRTAPALDLLIPHSASGQTRFRRIGNVVLPVVSRPTLDVFWLDAYGGGIFIPFRDATNGIDTYGGGRYLLDSVKGADLGSNDDGLVLDFNFAYHPSCTYSPRWSCPLAPQGNVLALPVPAGEQLPWRR</sequence>
<dbReference type="InterPro" id="IPR012467">
    <property type="entry name" value="DUF1684"/>
</dbReference>
<protein>
    <recommendedName>
        <fullName evidence="2">DUF1684 domain-containing protein</fullName>
    </recommendedName>
</protein>